<keyword evidence="3" id="KW-0804">Transcription</keyword>
<dbReference type="SUPFAM" id="SSF47413">
    <property type="entry name" value="lambda repressor-like DNA-binding domains"/>
    <property type="match status" value="1"/>
</dbReference>
<dbReference type="InterPro" id="IPR028082">
    <property type="entry name" value="Peripla_BP_I"/>
</dbReference>
<evidence type="ECO:0000256" key="1">
    <source>
        <dbReference type="ARBA" id="ARBA00023015"/>
    </source>
</evidence>
<dbReference type="CDD" id="cd01392">
    <property type="entry name" value="HTH_LacI"/>
    <property type="match status" value="1"/>
</dbReference>
<name>A0ABX8QT97_9ACTN</name>
<dbReference type="PANTHER" id="PTHR30146:SF109">
    <property type="entry name" value="HTH-TYPE TRANSCRIPTIONAL REGULATOR GALS"/>
    <property type="match status" value="1"/>
</dbReference>
<proteinExistence type="predicted"/>
<dbReference type="PANTHER" id="PTHR30146">
    <property type="entry name" value="LACI-RELATED TRANSCRIPTIONAL REPRESSOR"/>
    <property type="match status" value="1"/>
</dbReference>
<evidence type="ECO:0000313" key="7">
    <source>
        <dbReference type="Proteomes" id="UP001049518"/>
    </source>
</evidence>
<gene>
    <name evidence="6" type="ORF">AGRA3207_002761</name>
</gene>
<dbReference type="SMART" id="SM00354">
    <property type="entry name" value="HTH_LACI"/>
    <property type="match status" value="1"/>
</dbReference>
<feature type="region of interest" description="Disordered" evidence="4">
    <location>
        <begin position="334"/>
        <end position="363"/>
    </location>
</feature>
<dbReference type="Gene3D" id="1.10.260.40">
    <property type="entry name" value="lambda repressor-like DNA-binding domains"/>
    <property type="match status" value="1"/>
</dbReference>
<dbReference type="PROSITE" id="PS50932">
    <property type="entry name" value="HTH_LACI_2"/>
    <property type="match status" value="1"/>
</dbReference>
<dbReference type="CDD" id="cd06267">
    <property type="entry name" value="PBP1_LacI_sugar_binding-like"/>
    <property type="match status" value="1"/>
</dbReference>
<dbReference type="Proteomes" id="UP001049518">
    <property type="component" value="Chromosome"/>
</dbReference>
<organism evidence="6 7">
    <name type="scientific">Actinomadura graeca</name>
    <dbReference type="NCBI Taxonomy" id="2750812"/>
    <lineage>
        <taxon>Bacteria</taxon>
        <taxon>Bacillati</taxon>
        <taxon>Actinomycetota</taxon>
        <taxon>Actinomycetes</taxon>
        <taxon>Streptosporangiales</taxon>
        <taxon>Thermomonosporaceae</taxon>
        <taxon>Actinomadura</taxon>
    </lineage>
</organism>
<dbReference type="InterPro" id="IPR000843">
    <property type="entry name" value="HTH_LacI"/>
</dbReference>
<dbReference type="GO" id="GO:0003677">
    <property type="term" value="F:DNA binding"/>
    <property type="evidence" value="ECO:0007669"/>
    <property type="project" value="UniProtKB-KW"/>
</dbReference>
<evidence type="ECO:0000256" key="2">
    <source>
        <dbReference type="ARBA" id="ARBA00023125"/>
    </source>
</evidence>
<feature type="domain" description="HTH lacI-type" evidence="5">
    <location>
        <begin position="2"/>
        <end position="57"/>
    </location>
</feature>
<evidence type="ECO:0000259" key="5">
    <source>
        <dbReference type="PROSITE" id="PS50932"/>
    </source>
</evidence>
<keyword evidence="1" id="KW-0805">Transcription regulation</keyword>
<dbReference type="EMBL" id="CP059572">
    <property type="protein sequence ID" value="QXJ21858.1"/>
    <property type="molecule type" value="Genomic_DNA"/>
</dbReference>
<evidence type="ECO:0000256" key="3">
    <source>
        <dbReference type="ARBA" id="ARBA00023163"/>
    </source>
</evidence>
<evidence type="ECO:0000313" key="6">
    <source>
        <dbReference type="EMBL" id="QXJ21858.1"/>
    </source>
</evidence>
<keyword evidence="7" id="KW-1185">Reference proteome</keyword>
<dbReference type="Pfam" id="PF13377">
    <property type="entry name" value="Peripla_BP_3"/>
    <property type="match status" value="1"/>
</dbReference>
<accession>A0ABX8QT97</accession>
<evidence type="ECO:0000256" key="4">
    <source>
        <dbReference type="SAM" id="MobiDB-lite"/>
    </source>
</evidence>
<keyword evidence="2 6" id="KW-0238">DNA-binding</keyword>
<sequence>MVTRRDVARRAGTSEAVVSYVLNDGPRNVAPSTRERVLAAISDLGYRPNAVARSLRSSRTTTLGLVVPDNANPFFAELAREIEDVAFEHGHTLLLANARDDDEREVAQVRTLLDRQVDGLILIPSHGPGAWRAELAHARIPCLVVDREIEGTNAVQVLVDNEGGAARAVRHLIGHGRTRIGCVAGPDGFHPTVDRVNGWRRALSEGGLDPAAVPVEHAPFGRAEAYRAGRRLLASRRDVDALFVTSDEQAIGVLRAAAELGVAVPDDLAVFSFDGVALSAYAVPSLSTMRQPFEALGRTAVEMLLARRDPREEAPGAPPERIVLETELVARGSCGCADPAGGDHGIEPPDTGTASGDGAGGAS</sequence>
<dbReference type="SUPFAM" id="SSF53822">
    <property type="entry name" value="Periplasmic binding protein-like I"/>
    <property type="match status" value="1"/>
</dbReference>
<dbReference type="Gene3D" id="3.40.50.2300">
    <property type="match status" value="2"/>
</dbReference>
<protein>
    <submittedName>
        <fullName evidence="6">LacI family DNA-binding transcriptional regulator</fullName>
    </submittedName>
</protein>
<dbReference type="Pfam" id="PF00356">
    <property type="entry name" value="LacI"/>
    <property type="match status" value="1"/>
</dbReference>
<dbReference type="InterPro" id="IPR046335">
    <property type="entry name" value="LacI/GalR-like_sensor"/>
</dbReference>
<reference evidence="6" key="1">
    <citation type="submission" date="2020-07" db="EMBL/GenBank/DDBJ databases">
        <authorList>
            <person name="Tarantini F.S."/>
            <person name="Hong K.W."/>
            <person name="Chan K.G."/>
        </authorList>
    </citation>
    <scope>NUCLEOTIDE SEQUENCE</scope>
    <source>
        <strain evidence="6">32-07</strain>
    </source>
</reference>
<dbReference type="InterPro" id="IPR010982">
    <property type="entry name" value="Lambda_DNA-bd_dom_sf"/>
</dbReference>